<feature type="domain" description="Laminin IV type A" evidence="22">
    <location>
        <begin position="1297"/>
        <end position="1486"/>
    </location>
</feature>
<dbReference type="SUPFAM" id="SSF49899">
    <property type="entry name" value="Concanavalin A-like lectins/glucanases"/>
    <property type="match status" value="5"/>
</dbReference>
<dbReference type="FunFam" id="2.10.25.10:FF:000082">
    <property type="entry name" value="Laminin subunit alpha 1"/>
    <property type="match status" value="2"/>
</dbReference>
<gene>
    <name evidence="24" type="primary">Lama1</name>
    <name evidence="24" type="ORF">TNCT_316142</name>
</gene>
<accession>A0A8X6INJ6</accession>
<comment type="subunit">
    <text evidence="13">Laminin is a complex glycoprotein, consisting of three different polypeptide chains (alpha, beta, gamma), which are bound to each other by disulfide bonds into a cross-shaped molecule comprising one long and three short arms with globules at each end. Alpha-1 is a subunit of laminin-1 (laminin-111 or EHS laminin) and laminin-3 (laminin-121 or S-laminin).</text>
</comment>
<dbReference type="FunFam" id="2.10.25.10:FF:000189">
    <property type="entry name" value="Laminin subunit alpha 2"/>
    <property type="match status" value="1"/>
</dbReference>
<keyword evidence="3" id="KW-0272">Extracellular matrix</keyword>
<keyword evidence="8" id="KW-0130">Cell adhesion</keyword>
<dbReference type="InterPro" id="IPR002049">
    <property type="entry name" value="LE_dom"/>
</dbReference>
<dbReference type="CDD" id="cd00055">
    <property type="entry name" value="EGF_Lam"/>
    <property type="match status" value="17"/>
</dbReference>
<dbReference type="Gene3D" id="2.60.120.200">
    <property type="match status" value="5"/>
</dbReference>
<keyword evidence="2" id="KW-0964">Secreted</keyword>
<evidence type="ECO:0000256" key="10">
    <source>
        <dbReference type="ARBA" id="ARBA00023157"/>
    </source>
</evidence>
<keyword evidence="5" id="KW-0732">Signal</keyword>
<dbReference type="PROSITE" id="PS51117">
    <property type="entry name" value="LAMININ_NTER"/>
    <property type="match status" value="1"/>
</dbReference>
<feature type="coiled-coil region" evidence="19">
    <location>
        <begin position="1772"/>
        <end position="1799"/>
    </location>
</feature>
<evidence type="ECO:0000256" key="7">
    <source>
        <dbReference type="ARBA" id="ARBA00022869"/>
    </source>
</evidence>
<feature type="domain" description="Laminin N-terminal" evidence="23">
    <location>
        <begin position="25"/>
        <end position="279"/>
    </location>
</feature>
<dbReference type="InterPro" id="IPR008211">
    <property type="entry name" value="Laminin_N"/>
</dbReference>
<feature type="disulfide bond" evidence="18">
    <location>
        <begin position="1204"/>
        <end position="1213"/>
    </location>
</feature>
<evidence type="ECO:0000256" key="15">
    <source>
        <dbReference type="ARBA" id="ARBA00075127"/>
    </source>
</evidence>
<dbReference type="FunFam" id="2.10.25.10:FF:000051">
    <property type="entry name" value="Laminin subunit alpha 4"/>
    <property type="match status" value="1"/>
</dbReference>
<dbReference type="InterPro" id="IPR000034">
    <property type="entry name" value="Laminin_IV"/>
</dbReference>
<feature type="disulfide bond" evidence="18">
    <location>
        <begin position="1183"/>
        <end position="1195"/>
    </location>
</feature>
<feature type="disulfide bond" evidence="18">
    <location>
        <begin position="840"/>
        <end position="849"/>
    </location>
</feature>
<dbReference type="GO" id="GO:0045995">
    <property type="term" value="P:regulation of embryonic development"/>
    <property type="evidence" value="ECO:0007669"/>
    <property type="project" value="InterPro"/>
</dbReference>
<keyword evidence="12 18" id="KW-0424">Laminin EGF-like domain</keyword>
<dbReference type="InterPro" id="IPR008979">
    <property type="entry name" value="Galactose-bd-like_sf"/>
</dbReference>
<feature type="domain" description="Laminin EGF-like" evidence="21">
    <location>
        <begin position="758"/>
        <end position="807"/>
    </location>
</feature>
<evidence type="ECO:0000259" key="21">
    <source>
        <dbReference type="PROSITE" id="PS50027"/>
    </source>
</evidence>
<feature type="domain" description="Laminin EGF-like" evidence="21">
    <location>
        <begin position="1631"/>
        <end position="1677"/>
    </location>
</feature>
<dbReference type="Pfam" id="PF00055">
    <property type="entry name" value="Laminin_N"/>
    <property type="match status" value="1"/>
</dbReference>
<keyword evidence="7" id="KW-0084">Basement membrane</keyword>
<dbReference type="PANTHER" id="PTHR10574:SF436">
    <property type="entry name" value="LAMININ SUBUNIT ALPHA-2"/>
    <property type="match status" value="1"/>
</dbReference>
<evidence type="ECO:0000256" key="13">
    <source>
        <dbReference type="ARBA" id="ARBA00065595"/>
    </source>
</evidence>
<name>A0A8X6INJ6_TRICU</name>
<feature type="disulfide bond" evidence="18">
    <location>
        <begin position="1631"/>
        <end position="1643"/>
    </location>
</feature>
<dbReference type="FunFam" id="2.10.25.10:FF:000242">
    <property type="entry name" value="Laminin subunit alpha 1"/>
    <property type="match status" value="1"/>
</dbReference>
<feature type="disulfide bond" evidence="18">
    <location>
        <begin position="1652"/>
        <end position="1661"/>
    </location>
</feature>
<protein>
    <recommendedName>
        <fullName evidence="14">Laminin subunit alpha-1</fullName>
    </recommendedName>
    <alternativeName>
        <fullName evidence="16">Laminin-1 subunit alpha</fullName>
    </alternativeName>
    <alternativeName>
        <fullName evidence="17">Laminin-3 subunit alpha</fullName>
    </alternativeName>
    <alternativeName>
        <fullName evidence="15">S-laminin subunit alpha</fullName>
    </alternativeName>
</protein>
<feature type="disulfide bond" evidence="18">
    <location>
        <begin position="1185"/>
        <end position="1202"/>
    </location>
</feature>
<dbReference type="PROSITE" id="PS50025">
    <property type="entry name" value="LAM_G_DOMAIN"/>
    <property type="match status" value="5"/>
</dbReference>
<feature type="coiled-coil region" evidence="19">
    <location>
        <begin position="1840"/>
        <end position="1887"/>
    </location>
</feature>
<evidence type="ECO:0000256" key="4">
    <source>
        <dbReference type="ARBA" id="ARBA00022553"/>
    </source>
</evidence>
<keyword evidence="6" id="KW-0677">Repeat</keyword>
<dbReference type="Proteomes" id="UP000887116">
    <property type="component" value="Unassembled WGS sequence"/>
</dbReference>
<dbReference type="InterPro" id="IPR009254">
    <property type="entry name" value="Laminin_aI"/>
</dbReference>
<feature type="domain" description="Laminin G" evidence="20">
    <location>
        <begin position="2837"/>
        <end position="2996"/>
    </location>
</feature>
<feature type="disulfide bond" evidence="18">
    <location>
        <begin position="777"/>
        <end position="786"/>
    </location>
</feature>
<dbReference type="PROSITE" id="PS51115">
    <property type="entry name" value="LAMININ_IVA"/>
    <property type="match status" value="2"/>
</dbReference>
<dbReference type="CDD" id="cd00110">
    <property type="entry name" value="LamG"/>
    <property type="match status" value="5"/>
</dbReference>
<dbReference type="PROSITE" id="PS50027">
    <property type="entry name" value="EGF_LAM_2"/>
    <property type="match status" value="14"/>
</dbReference>
<feature type="disulfide bond" evidence="18">
    <location>
        <begin position="1019"/>
        <end position="1036"/>
    </location>
</feature>
<feature type="domain" description="Laminin EGF-like" evidence="21">
    <location>
        <begin position="1576"/>
        <end position="1630"/>
    </location>
</feature>
<feature type="domain" description="Laminin EGF-like" evidence="21">
    <location>
        <begin position="808"/>
        <end position="869"/>
    </location>
</feature>
<dbReference type="InterPro" id="IPR050440">
    <property type="entry name" value="Laminin/Netrin_ECM"/>
</dbReference>
<feature type="disulfide bond" evidence="18">
    <location>
        <begin position="971"/>
        <end position="988"/>
    </location>
</feature>
<evidence type="ECO:0000256" key="5">
    <source>
        <dbReference type="ARBA" id="ARBA00022729"/>
    </source>
</evidence>
<comment type="caution">
    <text evidence="18">Lacks conserved residue(s) required for the propagation of feature annotation.</text>
</comment>
<feature type="disulfide bond" evidence="18">
    <location>
        <begin position="969"/>
        <end position="981"/>
    </location>
</feature>
<feature type="domain" description="Laminin EGF-like" evidence="21">
    <location>
        <begin position="1229"/>
        <end position="1285"/>
    </location>
</feature>
<feature type="domain" description="Laminin EGF-like" evidence="21">
    <location>
        <begin position="1017"/>
        <end position="1065"/>
    </location>
</feature>
<feature type="domain" description="Laminin EGF-like" evidence="21">
    <location>
        <begin position="1183"/>
        <end position="1228"/>
    </location>
</feature>
<evidence type="ECO:0000313" key="25">
    <source>
        <dbReference type="Proteomes" id="UP000887116"/>
    </source>
</evidence>
<feature type="domain" description="Laminin G" evidence="20">
    <location>
        <begin position="2243"/>
        <end position="2433"/>
    </location>
</feature>
<dbReference type="PROSITE" id="PS01248">
    <property type="entry name" value="EGF_LAM_1"/>
    <property type="match status" value="8"/>
</dbReference>
<reference evidence="24" key="1">
    <citation type="submission" date="2020-07" db="EMBL/GenBank/DDBJ databases">
        <title>Multicomponent nature underlies the extraordinary mechanical properties of spider dragline silk.</title>
        <authorList>
            <person name="Kono N."/>
            <person name="Nakamura H."/>
            <person name="Mori M."/>
            <person name="Yoshida Y."/>
            <person name="Ohtoshi R."/>
            <person name="Malay A.D."/>
            <person name="Moran D.A.P."/>
            <person name="Tomita M."/>
            <person name="Numata K."/>
            <person name="Arakawa K."/>
        </authorList>
    </citation>
    <scope>NUCLEOTIDE SEQUENCE</scope>
</reference>
<dbReference type="FunFam" id="2.10.25.10:FF:000033">
    <property type="entry name" value="Laminin subunit alpha 2"/>
    <property type="match status" value="1"/>
</dbReference>
<feature type="disulfide bond" evidence="18">
    <location>
        <begin position="1068"/>
        <end position="1085"/>
    </location>
</feature>
<feature type="domain" description="Laminin EGF-like" evidence="21">
    <location>
        <begin position="969"/>
        <end position="1016"/>
    </location>
</feature>
<feature type="disulfide bond" evidence="18">
    <location>
        <begin position="1017"/>
        <end position="1029"/>
    </location>
</feature>
<feature type="disulfide bond" evidence="18">
    <location>
        <begin position="943"/>
        <end position="952"/>
    </location>
</feature>
<feature type="disulfide bond" evidence="18">
    <location>
        <begin position="1038"/>
        <end position="1047"/>
    </location>
</feature>
<feature type="disulfide bond" evidence="18">
    <location>
        <begin position="1256"/>
        <end position="1265"/>
    </location>
</feature>
<feature type="domain" description="Laminin EGF-like" evidence="21">
    <location>
        <begin position="1066"/>
        <end position="1113"/>
    </location>
</feature>
<dbReference type="FunFam" id="2.10.25.10:FF:000106">
    <property type="entry name" value="Heparan sulfate proteoglycan 2"/>
    <property type="match status" value="1"/>
</dbReference>
<dbReference type="GO" id="GO:0031175">
    <property type="term" value="P:neuron projection development"/>
    <property type="evidence" value="ECO:0007669"/>
    <property type="project" value="UniProtKB-ARBA"/>
</dbReference>
<evidence type="ECO:0000256" key="16">
    <source>
        <dbReference type="ARBA" id="ARBA00078827"/>
    </source>
</evidence>
<keyword evidence="25" id="KW-1185">Reference proteome</keyword>
<feature type="disulfide bond" evidence="18">
    <location>
        <begin position="922"/>
        <end position="934"/>
    </location>
</feature>
<evidence type="ECO:0000256" key="6">
    <source>
        <dbReference type="ARBA" id="ARBA00022737"/>
    </source>
</evidence>
<evidence type="ECO:0000256" key="3">
    <source>
        <dbReference type="ARBA" id="ARBA00022530"/>
    </source>
</evidence>
<feature type="disulfide bond" evidence="18">
    <location>
        <begin position="924"/>
        <end position="941"/>
    </location>
</feature>
<dbReference type="Gene3D" id="2.60.120.260">
    <property type="entry name" value="Galactose-binding domain-like"/>
    <property type="match status" value="1"/>
</dbReference>
<evidence type="ECO:0000313" key="24">
    <source>
        <dbReference type="EMBL" id="GFQ80370.1"/>
    </source>
</evidence>
<feature type="domain" description="Laminin EGF-like" evidence="21">
    <location>
        <begin position="870"/>
        <end position="921"/>
    </location>
</feature>
<dbReference type="FunFam" id="2.10.25.10:FF:000090">
    <property type="entry name" value="laminin subunit alpha"/>
    <property type="match status" value="1"/>
</dbReference>
<dbReference type="Pfam" id="PF02210">
    <property type="entry name" value="Laminin_G_2"/>
    <property type="match status" value="4"/>
</dbReference>
<evidence type="ECO:0000256" key="9">
    <source>
        <dbReference type="ARBA" id="ARBA00023054"/>
    </source>
</evidence>
<feature type="disulfide bond" evidence="18">
    <location>
        <begin position="1601"/>
        <end position="1610"/>
    </location>
</feature>
<dbReference type="SMART" id="SM00281">
    <property type="entry name" value="LamB"/>
    <property type="match status" value="2"/>
</dbReference>
<dbReference type="GO" id="GO:0030334">
    <property type="term" value="P:regulation of cell migration"/>
    <property type="evidence" value="ECO:0007669"/>
    <property type="project" value="InterPro"/>
</dbReference>
<feature type="disulfide bond" evidence="18">
    <location>
        <begin position="1633"/>
        <end position="1650"/>
    </location>
</feature>
<dbReference type="GO" id="GO:0009887">
    <property type="term" value="P:animal organ morphogenesis"/>
    <property type="evidence" value="ECO:0007669"/>
    <property type="project" value="TreeGrafter"/>
</dbReference>
<dbReference type="Pfam" id="PF06008">
    <property type="entry name" value="Laminin_I"/>
    <property type="match status" value="1"/>
</dbReference>
<dbReference type="SMART" id="SM00282">
    <property type="entry name" value="LamG"/>
    <property type="match status" value="5"/>
</dbReference>
<feature type="domain" description="Laminin G" evidence="20">
    <location>
        <begin position="2625"/>
        <end position="2827"/>
    </location>
</feature>
<feature type="domain" description="Laminin IV type A" evidence="22">
    <location>
        <begin position="544"/>
        <end position="724"/>
    </location>
</feature>
<dbReference type="PROSITE" id="PS00022">
    <property type="entry name" value="EGF_1"/>
    <property type="match status" value="1"/>
</dbReference>
<keyword evidence="11" id="KW-0325">Glycoprotein</keyword>
<evidence type="ECO:0000259" key="23">
    <source>
        <dbReference type="PROSITE" id="PS51117"/>
    </source>
</evidence>
<feature type="coiled-coil region" evidence="19">
    <location>
        <begin position="2181"/>
        <end position="2229"/>
    </location>
</feature>
<feature type="disulfide bond" evidence="18">
    <location>
        <begin position="374"/>
        <end position="383"/>
    </location>
</feature>
<dbReference type="PANTHER" id="PTHR10574">
    <property type="entry name" value="NETRIN/LAMININ-RELATED"/>
    <property type="match status" value="1"/>
</dbReference>
<dbReference type="GO" id="GO:0005102">
    <property type="term" value="F:signaling receptor binding"/>
    <property type="evidence" value="ECO:0007669"/>
    <property type="project" value="InterPro"/>
</dbReference>
<dbReference type="SMART" id="SM00136">
    <property type="entry name" value="LamNT"/>
    <property type="match status" value="1"/>
</dbReference>
<dbReference type="PRINTS" id="PR00011">
    <property type="entry name" value="EGFLAMININ"/>
</dbReference>
<feature type="disulfide bond" evidence="18">
    <location>
        <begin position="1548"/>
        <end position="1557"/>
    </location>
</feature>
<feature type="disulfide bond" evidence="18">
    <location>
        <begin position="894"/>
        <end position="903"/>
    </location>
</feature>
<keyword evidence="4" id="KW-0597">Phosphoprotein</keyword>
<keyword evidence="10 18" id="KW-1015">Disulfide bond</keyword>
<dbReference type="FunFam" id="2.10.25.10:FF:000074">
    <property type="entry name" value="Laminin subunit alpha"/>
    <property type="match status" value="2"/>
</dbReference>
<dbReference type="SMART" id="SM00180">
    <property type="entry name" value="EGF_Lam"/>
    <property type="match status" value="17"/>
</dbReference>
<feature type="disulfide bond" evidence="18">
    <location>
        <begin position="1087"/>
        <end position="1096"/>
    </location>
</feature>
<dbReference type="FunFam" id="2.10.25.10:FF:000069">
    <property type="entry name" value="Laminin subunit alpha 1"/>
    <property type="match status" value="1"/>
</dbReference>
<dbReference type="FunFam" id="2.10.25.10:FF:000065">
    <property type="entry name" value="Laminin subunit beta 1"/>
    <property type="match status" value="1"/>
</dbReference>
<comment type="caution">
    <text evidence="24">The sequence shown here is derived from an EMBL/GenBank/DDBJ whole genome shotgun (WGS) entry which is preliminary data.</text>
</comment>
<evidence type="ECO:0000256" key="12">
    <source>
        <dbReference type="ARBA" id="ARBA00023292"/>
    </source>
</evidence>
<feature type="domain" description="Laminin EGF-like" evidence="21">
    <location>
        <begin position="922"/>
        <end position="968"/>
    </location>
</feature>
<dbReference type="InterPro" id="IPR056863">
    <property type="entry name" value="LMN_ATRN_NET-like_EGF"/>
</dbReference>
<evidence type="ECO:0000256" key="14">
    <source>
        <dbReference type="ARBA" id="ARBA00072594"/>
    </source>
</evidence>
<proteinExistence type="predicted"/>
<evidence type="ECO:0000259" key="22">
    <source>
        <dbReference type="PROSITE" id="PS51115"/>
    </source>
</evidence>
<evidence type="ECO:0000259" key="20">
    <source>
        <dbReference type="PROSITE" id="PS50025"/>
    </source>
</evidence>
<dbReference type="Gene3D" id="2.10.25.10">
    <property type="entry name" value="Laminin"/>
    <property type="match status" value="16"/>
</dbReference>
<comment type="subcellular location">
    <subcellularLocation>
        <location evidence="1">Secreted</location>
        <location evidence="1">Extracellular space</location>
        <location evidence="1">Extracellular matrix</location>
        <location evidence="1">Basement membrane</location>
    </subcellularLocation>
</comment>
<feature type="domain" description="Laminin G" evidence="20">
    <location>
        <begin position="3001"/>
        <end position="3174"/>
    </location>
</feature>
<evidence type="ECO:0000256" key="1">
    <source>
        <dbReference type="ARBA" id="ARBA00004302"/>
    </source>
</evidence>
<feature type="domain" description="Laminin EGF-like" evidence="21">
    <location>
        <begin position="1529"/>
        <end position="1575"/>
    </location>
</feature>
<feature type="domain" description="Laminin G" evidence="20">
    <location>
        <begin position="2444"/>
        <end position="2618"/>
    </location>
</feature>
<dbReference type="InterPro" id="IPR000742">
    <property type="entry name" value="EGF"/>
</dbReference>
<dbReference type="OrthoDB" id="8545473at2759"/>
<sequence length="3177" mass="355024">MAKEKGRILSDMKKLFYAFVLKELTSRGLFPNVFNLAASSVITVNATCGETGPEVYCKLVEHVFRQNEYARESQEQCRVCDARSPSSDKKHPIENAIDGTNQWWQSPTLQNGKQYEWVTITLDLKQVYQITYVIVKAAISPRPGNWILERSLDGIIYKPWQYYALSDSECWEAYGIRPTIGQPHYRTDDEVICTSYYSKLDPLENGEIHTSLVNGRPGVDGPSAKLMEFTKARYVRLRLQKIRTLHADLMSLRIGGENVDPSVSRRYFYSIKDISVGGQCACSGHADTCSTDISTGRLQCKCEHNTCGENCDRCCPLYNQKLWNRGTSDNAGVCEKCECYGHSDQCHYEQVVADKRLSINTLGKYEGGGVCDKCKHHTTGINCEQCEDGYYRPSNILRNHTKPCKKCQCSGPGMTGLCVKDDSHLMEGLPPGYYVISSFSFHCGEPGDCLCKPGFAGKKCDSCDIGFKNYPRCEPCPCHSAGTIDSICEGDCVCKTHVEGSRCDRCKQGFYHLSADNPDGCSQCFCFGMSDECTESDWGITIVQNIEDWRVTDLKGTRIVKPLPENGNVVIANDDVSQFSTYYWLAPPDYLGKKLYSYGSDLKFTLSYVVARGDTSGTYTENADVVLEGNGQQIGYNWGIRPEFDEVAISIPLREQGWFLLNPREDGTNSVSREDFTLILNDLTKLLIRAKFHTDQIEGRLHNIGMEIASNESKSLRKLGSVEKCVCPVGYAGLSCELCASGYKSVTGPKIGHICERCDCYNHAESCDNDEGRCENCMHHTTGRKCDRCIRGYYGNATIGTPDDCKPCACPLEIPENNFSPTCYEVKTSTGDSDYICNQCPEGYEGNKCERCADGYFGNPQIPGGYCQKCDCSGNADTSQSGWCDSLTGQCLKCLGNTAGWNCGECAPEHFGNAAQRYCQPCSCDPKGSLDSQCDLTTGQCICKPGVIGRTCNRCADGYGNLEAGCEPCKCNRIGSRSEVCDPTTGHCNCKPGVFGTTCDSCLEGYYGFSQQGCRECRCDRLGSLSVQCDENTGQCRCKPHVVGRTCDRCEDGYWNLQSGNGCEQCQCNRTGSSASVCDKNTGQCDCKPGIGGRFCDQCLPGYFMFSPQGCRACDPCNKPGHICDPRNGRCVCPPYTTGNRCQKCVRNAWGYDPVRGCTLWWSDHKPMSSRVKSNTAEHGVSCDCNHKGSPQQNCDPNTGNCICLEGFEGRHCDQCRHGFYNFPNCNRCDCSIDGTVASHCRDNICQCNENGDCPCKELVTGQKCDRCLDGAFGLSMDSKKGCYECFCFGKTRVCNQAPMYWTKVLLPSREVFMEVGTTEIPYRLGFQVLPEEITAKRIGIPFVLDKPLYWSIPKEHLGDKVLSYNGYLRFNTESRSSSRFPDKLIENYPLVVLQGNHRIVLYHIGGPQHSLAYHQVHLYEDEWKVMDNPLASVTKSMLMVALQNLQYILIRGTDGPDVKYVRLHNITIDVAASTYANLPAKGVEQCRCPREYIGTSCQDPAPGYYRRRKPNFMNSKDILDLVGWAEPCACNNHTNICDKETGICINCGGNTMGDHCEQCIKGYYGDPTRGPCRPCACPHPTNSFSDTCVPDALDYLCVNCQPGYTGRHCETCDVGFYGDLSHEGGKCEPCNCNPYGSKSRECDPRTGQCVCNEGVGGRDCTVCSHGFILTEYGCKSCEDECTGILLKELYDMKLRLDNTNLTDLPRLPWGYLDRILNEEMRLRPLVEDYQRNISRGKELVDKFTFYLDLEAKADMLLVKAKEYITKATGVADDSKDTLEEAKKLLSELNKIWQNLKDLAAELAVHGLDPTGPGVSVERMLREAEILLREIKSRDFGPDKEHAERELRKAQNLLNNLKKLTLDRAHVDDLKQRIDALDRLLSDLIKKIDENVRKPVERSLQTLQVGRAREKEVQATINEINSVVDASNQTLKEADELLSLAGGAIIDAAVKFEFLPRLLRDLSNATDKLDEHRGILARLNPLYKEKYVIPAQKHADELEKQSNHLANLFLATKELSDIPLQAAKAYQNIVDAILAAEVAAREAETAAENAYRQAYPDIGDALTDRADRARAKSLELLAEAQKLNDEKIPELEQKMRQRKNDLDGLSEDLAFGKRSNDIINRELDALPKGVRASLEDAANIGRQAEGKAKNANAKADILLQRLDDDLIPKFESIRAGTVGGLDNLTRIIQQARENTREASRLADSADAKARRVRKQHELTQLNLKELKDKILLARQKASSIKVGLTSDVNGQCVRSYNPMVEPSTTNNIILNYATKSNARDSLLFFIGSSKEEDFMAIEMVNRRIRFLWNVGGGTHVITHPREIETNNEQLLKNEQWFKIEANRIGNIGTLSVKRTPDGQRPDPIEVSGASAAGFSKMDLDSSSNFFIGGFPDNFLAPGEIKSSSFSGCLYEVLFDGRPIGLWNFLTNIGCDGCKEGATEDIDTSAFEFQGSSSYAIVPQVPYYKKSDLYTVLSFKTLNEDALLFVSCNKERGQIISLELKGGKVVYQLTLDGRTHIRLQTNKKYNTGQWIRVEAARENFEAQLLVEEEFLENTLRGSSSALELSDSSLYYGGVPPNFTKESWPDITFSNFFGCMKDIQIDSTPIDLFKGSFYGMNVGCSNRPLKVATFKGEGYIELNGQPLPLESSITFSFLTSQSDGLLLVSTFKGQESSKRDQQQNYYSIALKDERIVAMFNGGSGEIQMTSVRTIKRNTFHTVNIIRKNRSLMLRLDDETESDIQLPRSLTEIASPKKGGLFFGGIKRGIDVSGITATQQPFIGIIQDVVFNDKLLRFNDLIRHKGVDFGQPDMQSVSEEIFQKMAPSSPGENCATNVLMEDDAVSLQSEKSAELYLNKKDIPNNFNISVDYRTFYPTGNVITLSNTVKKLHLSLFLEKGLIKLYYMHRKERKTEKSDSELAIGKWHQILILKEGRHLTVFLDKQKSIFLNVPKRLPFKVISIGGISNTSASIHKQLHRSFRGCFRDMRVNAIAKKIPSDSSCFKHVDFGTYFTGIGYIVQDHAFHLGERLDLSFQFRTINYNGIIFSIFSKFSGIWFELSLKDEMVMAALYNEDDLNLELSQKLKSDSSCDYKWHDIKMDFYKNYFALHVDGLKPVEQKIENIPTDFNFAEIYIGGKPDEHHRGGDHESNFSGCIRGVTLNGEGLDIKNSESEDIVQYMCPQI</sequence>
<feature type="disulfide bond" evidence="18">
    <location>
        <begin position="990"/>
        <end position="999"/>
    </location>
</feature>
<dbReference type="FunFam" id="2.10.25.10:FF:000728">
    <property type="entry name" value="Laminin subunit gamma 1"/>
    <property type="match status" value="1"/>
</dbReference>
<dbReference type="Pfam" id="PF00053">
    <property type="entry name" value="EGF_laminin"/>
    <property type="match status" value="14"/>
</dbReference>
<dbReference type="InterPro" id="IPR001791">
    <property type="entry name" value="Laminin_G"/>
</dbReference>
<dbReference type="SUPFAM" id="SSF49785">
    <property type="entry name" value="Galactose-binding domain-like"/>
    <property type="match status" value="1"/>
</dbReference>
<dbReference type="Pfam" id="PF00052">
    <property type="entry name" value="Laminin_B"/>
    <property type="match status" value="2"/>
</dbReference>
<dbReference type="GO" id="GO:0009888">
    <property type="term" value="P:tissue development"/>
    <property type="evidence" value="ECO:0007669"/>
    <property type="project" value="TreeGrafter"/>
</dbReference>
<dbReference type="GO" id="GO:0005604">
    <property type="term" value="C:basement membrane"/>
    <property type="evidence" value="ECO:0007669"/>
    <property type="project" value="UniProtKB-SubCell"/>
</dbReference>
<dbReference type="InterPro" id="IPR013320">
    <property type="entry name" value="ConA-like_dom_sf"/>
</dbReference>
<dbReference type="GO" id="GO:0030155">
    <property type="term" value="P:regulation of cell adhesion"/>
    <property type="evidence" value="ECO:0007669"/>
    <property type="project" value="InterPro"/>
</dbReference>
<evidence type="ECO:0000256" key="8">
    <source>
        <dbReference type="ARBA" id="ARBA00022889"/>
    </source>
</evidence>
<organism evidence="24 25">
    <name type="scientific">Trichonephila clavata</name>
    <name type="common">Joro spider</name>
    <name type="synonym">Nephila clavata</name>
    <dbReference type="NCBI Taxonomy" id="2740835"/>
    <lineage>
        <taxon>Eukaryota</taxon>
        <taxon>Metazoa</taxon>
        <taxon>Ecdysozoa</taxon>
        <taxon>Arthropoda</taxon>
        <taxon>Chelicerata</taxon>
        <taxon>Arachnida</taxon>
        <taxon>Araneae</taxon>
        <taxon>Araneomorphae</taxon>
        <taxon>Entelegynae</taxon>
        <taxon>Araneoidea</taxon>
        <taxon>Nephilidae</taxon>
        <taxon>Trichonephila</taxon>
    </lineage>
</organism>
<dbReference type="Pfam" id="PF24973">
    <property type="entry name" value="EGF_LMN_ATRN"/>
    <property type="match status" value="2"/>
</dbReference>
<evidence type="ECO:0000256" key="11">
    <source>
        <dbReference type="ARBA" id="ARBA00023180"/>
    </source>
</evidence>
<feature type="disulfide bond" evidence="18">
    <location>
        <begin position="1066"/>
        <end position="1078"/>
    </location>
</feature>
<feature type="domain" description="Laminin EGF-like" evidence="21">
    <location>
        <begin position="337"/>
        <end position="406"/>
    </location>
</feature>
<feature type="domain" description="Laminin EGF-like" evidence="21">
    <location>
        <begin position="476"/>
        <end position="523"/>
    </location>
</feature>
<dbReference type="EMBL" id="BMAO01012291">
    <property type="protein sequence ID" value="GFQ80370.1"/>
    <property type="molecule type" value="Genomic_DNA"/>
</dbReference>
<feature type="coiled-coil region" evidence="19">
    <location>
        <begin position="2066"/>
        <end position="2108"/>
    </location>
</feature>
<evidence type="ECO:0000256" key="19">
    <source>
        <dbReference type="SAM" id="Coils"/>
    </source>
</evidence>
<evidence type="ECO:0000256" key="2">
    <source>
        <dbReference type="ARBA" id="ARBA00022525"/>
    </source>
</evidence>
<dbReference type="Pfam" id="PF00054">
    <property type="entry name" value="Laminin_G_1"/>
    <property type="match status" value="1"/>
</dbReference>
<evidence type="ECO:0000256" key="17">
    <source>
        <dbReference type="ARBA" id="ARBA00079116"/>
    </source>
</evidence>
<dbReference type="GO" id="GO:0007155">
    <property type="term" value="P:cell adhesion"/>
    <property type="evidence" value="ECO:0007669"/>
    <property type="project" value="UniProtKB-KW"/>
</dbReference>
<feature type="disulfide bond" evidence="18">
    <location>
        <begin position="494"/>
        <end position="503"/>
    </location>
</feature>
<dbReference type="SUPFAM" id="SSF57196">
    <property type="entry name" value="EGF/Laminin"/>
    <property type="match status" value="13"/>
</dbReference>
<feature type="disulfide bond" evidence="18">
    <location>
        <begin position="476"/>
        <end position="488"/>
    </location>
</feature>
<dbReference type="SMART" id="SM00181">
    <property type="entry name" value="EGF"/>
    <property type="match status" value="14"/>
</dbReference>
<keyword evidence="9 19" id="KW-0175">Coiled coil</keyword>
<dbReference type="FunFam" id="2.60.120.260:FF:000017">
    <property type="entry name" value="Laminin subunit alpha 2"/>
    <property type="match status" value="1"/>
</dbReference>
<evidence type="ECO:0000256" key="18">
    <source>
        <dbReference type="PROSITE-ProRule" id="PRU00460"/>
    </source>
</evidence>